<sequence>MSDNIPIQSSFLYDSSWSQDLDSVVLGTLIRLKRASGCDGTLYPSHFLVETKLAIEAKFGYSFEWFNLVNRIHFLEKRYKTFTEIQLLEGTSWDTSTNTVIRNPLLGAYHQHGDPAYKQLYELFALNVIKEESEPTVIVLSDSCQPGGQIGSGRGVMAPPIDTGEVNSDHQFSLARRKLMFEEGGPLDRESTNKK</sequence>
<name>A0A8X8X5C1_SALSN</name>
<dbReference type="Proteomes" id="UP000298416">
    <property type="component" value="Unassembled WGS sequence"/>
</dbReference>
<evidence type="ECO:0008006" key="3">
    <source>
        <dbReference type="Google" id="ProtNLM"/>
    </source>
</evidence>
<reference evidence="1" key="1">
    <citation type="submission" date="2018-01" db="EMBL/GenBank/DDBJ databases">
        <authorList>
            <person name="Mao J.F."/>
        </authorList>
    </citation>
    <scope>NUCLEOTIDE SEQUENCE</scope>
    <source>
        <strain evidence="1">Huo1</strain>
        <tissue evidence="1">Leaf</tissue>
    </source>
</reference>
<evidence type="ECO:0000313" key="2">
    <source>
        <dbReference type="Proteomes" id="UP000298416"/>
    </source>
</evidence>
<evidence type="ECO:0000313" key="1">
    <source>
        <dbReference type="EMBL" id="KAG6405736.1"/>
    </source>
</evidence>
<reference evidence="1" key="2">
    <citation type="submission" date="2020-08" db="EMBL/GenBank/DDBJ databases">
        <title>Plant Genome Project.</title>
        <authorList>
            <person name="Zhang R.-G."/>
        </authorList>
    </citation>
    <scope>NUCLEOTIDE SEQUENCE</scope>
    <source>
        <strain evidence="1">Huo1</strain>
        <tissue evidence="1">Leaf</tissue>
    </source>
</reference>
<keyword evidence="2" id="KW-1185">Reference proteome</keyword>
<gene>
    <name evidence="1" type="ORF">SASPL_133330</name>
</gene>
<dbReference type="EMBL" id="PNBA02000012">
    <property type="protein sequence ID" value="KAG6405736.1"/>
    <property type="molecule type" value="Genomic_DNA"/>
</dbReference>
<organism evidence="1">
    <name type="scientific">Salvia splendens</name>
    <name type="common">Scarlet sage</name>
    <dbReference type="NCBI Taxonomy" id="180675"/>
    <lineage>
        <taxon>Eukaryota</taxon>
        <taxon>Viridiplantae</taxon>
        <taxon>Streptophyta</taxon>
        <taxon>Embryophyta</taxon>
        <taxon>Tracheophyta</taxon>
        <taxon>Spermatophyta</taxon>
        <taxon>Magnoliopsida</taxon>
        <taxon>eudicotyledons</taxon>
        <taxon>Gunneridae</taxon>
        <taxon>Pentapetalae</taxon>
        <taxon>asterids</taxon>
        <taxon>lamiids</taxon>
        <taxon>Lamiales</taxon>
        <taxon>Lamiaceae</taxon>
        <taxon>Nepetoideae</taxon>
        <taxon>Mentheae</taxon>
        <taxon>Salviinae</taxon>
        <taxon>Salvia</taxon>
        <taxon>Salvia subgen. Calosphace</taxon>
        <taxon>core Calosphace</taxon>
    </lineage>
</organism>
<accession>A0A8X8X5C1</accession>
<dbReference type="AlphaFoldDB" id="A0A8X8X5C1"/>
<comment type="caution">
    <text evidence="1">The sequence shown here is derived from an EMBL/GenBank/DDBJ whole genome shotgun (WGS) entry which is preliminary data.</text>
</comment>
<protein>
    <recommendedName>
        <fullName evidence="3">Myb/SANT-like domain-containing protein</fullName>
    </recommendedName>
</protein>
<proteinExistence type="predicted"/>